<dbReference type="AlphaFoldDB" id="A0A699XG85"/>
<evidence type="ECO:0000313" key="1">
    <source>
        <dbReference type="EMBL" id="GFD58213.1"/>
    </source>
</evidence>
<sequence>MSIFERGRGRGQASEVVNSRSQAVLMGERKKETEAGATGIIPEAAALHPTRFGSLS</sequence>
<reference evidence="1" key="1">
    <citation type="journal article" date="2019" name="Sci. Rep.">
        <title>Draft genome of Tanacetum cinerariifolium, the natural source of mosquito coil.</title>
        <authorList>
            <person name="Yamashiro T."/>
            <person name="Shiraishi A."/>
            <person name="Satake H."/>
            <person name="Nakayama K."/>
        </authorList>
    </citation>
    <scope>NUCLEOTIDE SEQUENCE</scope>
</reference>
<feature type="non-terminal residue" evidence="1">
    <location>
        <position position="56"/>
    </location>
</feature>
<name>A0A699XG85_TANCI</name>
<protein>
    <submittedName>
        <fullName evidence="1">Uncharacterized protein</fullName>
    </submittedName>
</protein>
<comment type="caution">
    <text evidence="1">The sequence shown here is derived from an EMBL/GenBank/DDBJ whole genome shotgun (WGS) entry which is preliminary data.</text>
</comment>
<dbReference type="EMBL" id="BKCJ011850055">
    <property type="protein sequence ID" value="GFD58213.1"/>
    <property type="molecule type" value="Genomic_DNA"/>
</dbReference>
<organism evidence="1">
    <name type="scientific">Tanacetum cinerariifolium</name>
    <name type="common">Dalmatian daisy</name>
    <name type="synonym">Chrysanthemum cinerariifolium</name>
    <dbReference type="NCBI Taxonomy" id="118510"/>
    <lineage>
        <taxon>Eukaryota</taxon>
        <taxon>Viridiplantae</taxon>
        <taxon>Streptophyta</taxon>
        <taxon>Embryophyta</taxon>
        <taxon>Tracheophyta</taxon>
        <taxon>Spermatophyta</taxon>
        <taxon>Magnoliopsida</taxon>
        <taxon>eudicotyledons</taxon>
        <taxon>Gunneridae</taxon>
        <taxon>Pentapetalae</taxon>
        <taxon>asterids</taxon>
        <taxon>campanulids</taxon>
        <taxon>Asterales</taxon>
        <taxon>Asteraceae</taxon>
        <taxon>Asteroideae</taxon>
        <taxon>Anthemideae</taxon>
        <taxon>Anthemidinae</taxon>
        <taxon>Tanacetum</taxon>
    </lineage>
</organism>
<gene>
    <name evidence="1" type="ORF">Tci_930182</name>
</gene>
<accession>A0A699XG85</accession>
<proteinExistence type="predicted"/>